<sequence length="78" mass="8849">MLLVAYHDQQTKDNIFKVDSPLTFPHDLLIKPPNQIDGHNIDRKDFPKGQIMVVLLPPDLNGASKSTILNMIYDHLKA</sequence>
<dbReference type="EMBL" id="CVRI01000035">
    <property type="protein sequence ID" value="CRK92830.1"/>
    <property type="molecule type" value="Genomic_DNA"/>
</dbReference>
<organism evidence="1 2">
    <name type="scientific">Clunio marinus</name>
    <dbReference type="NCBI Taxonomy" id="568069"/>
    <lineage>
        <taxon>Eukaryota</taxon>
        <taxon>Metazoa</taxon>
        <taxon>Ecdysozoa</taxon>
        <taxon>Arthropoda</taxon>
        <taxon>Hexapoda</taxon>
        <taxon>Insecta</taxon>
        <taxon>Pterygota</taxon>
        <taxon>Neoptera</taxon>
        <taxon>Endopterygota</taxon>
        <taxon>Diptera</taxon>
        <taxon>Nematocera</taxon>
        <taxon>Chironomoidea</taxon>
        <taxon>Chironomidae</taxon>
        <taxon>Clunio</taxon>
    </lineage>
</organism>
<reference evidence="1 2" key="1">
    <citation type="submission" date="2015-04" db="EMBL/GenBank/DDBJ databases">
        <authorList>
            <person name="Syromyatnikov M.Y."/>
            <person name="Popov V.N."/>
        </authorList>
    </citation>
    <scope>NUCLEOTIDE SEQUENCE [LARGE SCALE GENOMIC DNA]</scope>
</reference>
<dbReference type="Proteomes" id="UP000183832">
    <property type="component" value="Unassembled WGS sequence"/>
</dbReference>
<dbReference type="AlphaFoldDB" id="A0A1J1I1X2"/>
<accession>A0A1J1I1X2</accession>
<proteinExistence type="predicted"/>
<gene>
    <name evidence="1" type="ORF">CLUMA_CG006433</name>
</gene>
<name>A0A1J1I1X2_9DIPT</name>
<evidence type="ECO:0000313" key="2">
    <source>
        <dbReference type="Proteomes" id="UP000183832"/>
    </source>
</evidence>
<protein>
    <submittedName>
        <fullName evidence="1">CLUMA_CG006433, isoform A</fullName>
    </submittedName>
</protein>
<evidence type="ECO:0000313" key="1">
    <source>
        <dbReference type="EMBL" id="CRK92830.1"/>
    </source>
</evidence>
<keyword evidence="2" id="KW-1185">Reference proteome</keyword>